<name>A0A2T4U641_9BACI</name>
<comment type="similarity">
    <text evidence="1">Belongs to the UPF0065 (bug) family.</text>
</comment>
<reference evidence="3 4" key="1">
    <citation type="submission" date="2018-03" db="EMBL/GenBank/DDBJ databases">
        <title>Alkalicoccus saliphilus sp. nov., isolated from a mineral pool.</title>
        <authorList>
            <person name="Zhao B."/>
        </authorList>
    </citation>
    <scope>NUCLEOTIDE SEQUENCE [LARGE SCALE GENOMIC DNA]</scope>
    <source>
        <strain evidence="3 4">6AG</strain>
    </source>
</reference>
<keyword evidence="4" id="KW-1185">Reference proteome</keyword>
<dbReference type="RefSeq" id="WP_107584967.1">
    <property type="nucleotide sequence ID" value="NZ_PZJJ01000013.1"/>
</dbReference>
<evidence type="ECO:0000313" key="3">
    <source>
        <dbReference type="EMBL" id="PTL38835.1"/>
    </source>
</evidence>
<dbReference type="AlphaFoldDB" id="A0A2T4U641"/>
<keyword evidence="2" id="KW-0732">Signal</keyword>
<evidence type="ECO:0000256" key="1">
    <source>
        <dbReference type="ARBA" id="ARBA00006987"/>
    </source>
</evidence>
<dbReference type="Pfam" id="PF03401">
    <property type="entry name" value="TctC"/>
    <property type="match status" value="1"/>
</dbReference>
<gene>
    <name evidence="3" type="ORF">C6Y45_09370</name>
</gene>
<feature type="signal peptide" evidence="2">
    <location>
        <begin position="1"/>
        <end position="23"/>
    </location>
</feature>
<organism evidence="3 4">
    <name type="scientific">Alkalicoccus saliphilus</name>
    <dbReference type="NCBI Taxonomy" id="200989"/>
    <lineage>
        <taxon>Bacteria</taxon>
        <taxon>Bacillati</taxon>
        <taxon>Bacillota</taxon>
        <taxon>Bacilli</taxon>
        <taxon>Bacillales</taxon>
        <taxon>Bacillaceae</taxon>
        <taxon>Alkalicoccus</taxon>
    </lineage>
</organism>
<dbReference type="CDD" id="cd07012">
    <property type="entry name" value="PBP2_Bug_TTT"/>
    <property type="match status" value="1"/>
</dbReference>
<dbReference type="Gene3D" id="3.40.190.10">
    <property type="entry name" value="Periplasmic binding protein-like II"/>
    <property type="match status" value="1"/>
</dbReference>
<evidence type="ECO:0000256" key="2">
    <source>
        <dbReference type="SAM" id="SignalP"/>
    </source>
</evidence>
<dbReference type="OrthoDB" id="8881899at2"/>
<feature type="chain" id="PRO_5039319056" evidence="2">
    <location>
        <begin position="24"/>
        <end position="324"/>
    </location>
</feature>
<dbReference type="PROSITE" id="PS51257">
    <property type="entry name" value="PROKAR_LIPOPROTEIN"/>
    <property type="match status" value="1"/>
</dbReference>
<dbReference type="PANTHER" id="PTHR42928:SF5">
    <property type="entry name" value="BLR1237 PROTEIN"/>
    <property type="match status" value="1"/>
</dbReference>
<dbReference type="InterPro" id="IPR042100">
    <property type="entry name" value="Bug_dom1"/>
</dbReference>
<evidence type="ECO:0000313" key="4">
    <source>
        <dbReference type="Proteomes" id="UP000240509"/>
    </source>
</evidence>
<dbReference type="Proteomes" id="UP000240509">
    <property type="component" value="Unassembled WGS sequence"/>
</dbReference>
<dbReference type="Gene3D" id="3.40.190.150">
    <property type="entry name" value="Bordetella uptake gene, domain 1"/>
    <property type="match status" value="1"/>
</dbReference>
<comment type="caution">
    <text evidence="3">The sequence shown here is derived from an EMBL/GenBank/DDBJ whole genome shotgun (WGS) entry which is preliminary data.</text>
</comment>
<protein>
    <submittedName>
        <fullName evidence="3">Tripartite tricarboxylate transporter substrate binding protein</fullName>
    </submittedName>
</protein>
<dbReference type="PIRSF" id="PIRSF017082">
    <property type="entry name" value="YflP"/>
    <property type="match status" value="1"/>
</dbReference>
<dbReference type="PANTHER" id="PTHR42928">
    <property type="entry name" value="TRICARBOXYLATE-BINDING PROTEIN"/>
    <property type="match status" value="1"/>
</dbReference>
<dbReference type="SUPFAM" id="SSF53850">
    <property type="entry name" value="Periplasmic binding protein-like II"/>
    <property type="match status" value="1"/>
</dbReference>
<sequence length="324" mass="35133">MKRKNSGLLLLTGAAAGTALLTACGGEESIEDYPSREIEMVIPWDPGGGSDIEGRLVTEHVSETMDNDFVVVNLPGVGGTVGLEELTEEPADGYTLGQIHEGLLVAHHSDITPINYDDFEPIAAMSSADQILAVSSEMDVDSLEEFVEYGQNEEITFGGTVSGIPRIWVEQMAQELDINYNMVGYEGLAEAIQALAGDHIDAAIVDYPSAESFVAAGDMDFIAIGTDERVERLPDIPTFEEEGYDLTLGLNRGYVAPEGTPEEIIEYLGEQFEETANDPAYIEAVENVGAEVDFMGPADYREHLDEQDEIISGIIEELGDELEE</sequence>
<dbReference type="EMBL" id="PZJJ01000013">
    <property type="protein sequence ID" value="PTL38835.1"/>
    <property type="molecule type" value="Genomic_DNA"/>
</dbReference>
<proteinExistence type="inferred from homology"/>
<dbReference type="InterPro" id="IPR005064">
    <property type="entry name" value="BUG"/>
</dbReference>
<accession>A0A2T4U641</accession>